<feature type="non-terminal residue" evidence="1">
    <location>
        <position position="78"/>
    </location>
</feature>
<dbReference type="EMBL" id="KJ923211">
    <property type="protein sequence ID" value="AIL29272.1"/>
    <property type="molecule type" value="Genomic_DNA"/>
</dbReference>
<sequence>THHFFQIRILDNHRNHFWRSLELGRWSWCDTSGGTCVGRVCRLLDNLWSTFGRRSGLASGEAVQFPKYVAHLAALPQK</sequence>
<reference evidence="1" key="1">
    <citation type="submission" date="2014-05" db="EMBL/GenBank/DDBJ databases">
        <title>Cloning and expression analysis of MEP/MVA pathways genes in Valeriana jatamansi.</title>
        <authorList>
            <person name="Srivastava S.R."/>
            <person name="Singh V."/>
            <person name="Kumar P."/>
            <person name="Malhotra N."/>
            <person name="Padhan J.K."/>
            <person name="Sood A."/>
            <person name="Shitiz K."/>
            <person name="Sharma N."/>
            <person name="Vashisht I."/>
            <person name="Chauhan R.S."/>
        </authorList>
    </citation>
    <scope>NUCLEOTIDE SEQUENCE</scope>
    <source>
        <tissue evidence="1">Leaf</tissue>
    </source>
</reference>
<gene>
    <name evidence="1" type="primary">HMGR</name>
</gene>
<feature type="non-terminal residue" evidence="1">
    <location>
        <position position="1"/>
    </location>
</feature>
<evidence type="ECO:0000313" key="1">
    <source>
        <dbReference type="EMBL" id="AIL29272.1"/>
    </source>
</evidence>
<proteinExistence type="predicted"/>
<organism evidence="1">
    <name type="scientific">Valeriana jatamansi</name>
    <dbReference type="NCBI Taxonomy" id="59170"/>
    <lineage>
        <taxon>Eukaryota</taxon>
        <taxon>Viridiplantae</taxon>
        <taxon>Streptophyta</taxon>
        <taxon>Embryophyta</taxon>
        <taxon>Tracheophyta</taxon>
        <taxon>Spermatophyta</taxon>
        <taxon>Magnoliopsida</taxon>
        <taxon>eudicotyledons</taxon>
        <taxon>Gunneridae</taxon>
        <taxon>Pentapetalae</taxon>
        <taxon>asterids</taxon>
        <taxon>campanulids</taxon>
        <taxon>Dipsacales</taxon>
        <taxon>Caprifoliaceae</taxon>
        <taxon>Valeriana</taxon>
    </lineage>
</organism>
<dbReference type="AlphaFoldDB" id="A0A077DAZ0"/>
<accession>A0A077DAZ0</accession>
<protein>
    <submittedName>
        <fullName evidence="1">3-hydroxy-3-methylglutaryl-coenzyme A reductase</fullName>
    </submittedName>
</protein>
<name>A0A077DAZ0_9DIPS</name>